<dbReference type="GO" id="GO:0005813">
    <property type="term" value="C:centrosome"/>
    <property type="evidence" value="ECO:0007669"/>
    <property type="project" value="TreeGrafter"/>
</dbReference>
<dbReference type="AlphaFoldDB" id="A0A0T6B350"/>
<reference evidence="1 2" key="1">
    <citation type="submission" date="2015-09" db="EMBL/GenBank/DDBJ databases">
        <title>Draft genome of the scarab beetle Oryctes borbonicus.</title>
        <authorList>
            <person name="Meyer J.M."/>
            <person name="Markov G.V."/>
            <person name="Baskaran P."/>
            <person name="Herrmann M."/>
            <person name="Sommer R.J."/>
            <person name="Roedelsperger C."/>
        </authorList>
    </citation>
    <scope>NUCLEOTIDE SEQUENCE [LARGE SCALE GENOMIC DNA]</scope>
    <source>
        <strain evidence="1">OB123</strain>
        <tissue evidence="1">Whole animal</tissue>
    </source>
</reference>
<dbReference type="PANTHER" id="PTHR46591">
    <property type="entry name" value="ZINC FINGER FYVE DOMAIN-CONTAINING PROTEIN 26"/>
    <property type="match status" value="1"/>
</dbReference>
<dbReference type="Proteomes" id="UP000051574">
    <property type="component" value="Unassembled WGS sequence"/>
</dbReference>
<feature type="non-terminal residue" evidence="1">
    <location>
        <position position="1"/>
    </location>
</feature>
<dbReference type="GO" id="GO:0032465">
    <property type="term" value="P:regulation of cytokinesis"/>
    <property type="evidence" value="ECO:0007669"/>
    <property type="project" value="TreeGrafter"/>
</dbReference>
<gene>
    <name evidence="1" type="ORF">AMK59_5263</name>
</gene>
<accession>A0A0T6B350</accession>
<dbReference type="InterPro" id="IPR028730">
    <property type="entry name" value="ZFYVE26"/>
</dbReference>
<dbReference type="GO" id="GO:0005765">
    <property type="term" value="C:lysosomal membrane"/>
    <property type="evidence" value="ECO:0007669"/>
    <property type="project" value="TreeGrafter"/>
</dbReference>
<name>A0A0T6B350_9SCAR</name>
<sequence length="576" mass="68122">LNLSHPLHKLLLELQDICIRFQISDRDQMQYMQKLLKYLKAFSKVFLLKQNNADLISKGSEVSLFNILKYKRVDLISKLIYERHVDGDDFDYDFRKMKLDLTYHIAACSFPKVQLNRTNADWGSMQLFKPTRNVINYIQKRNWLLAFIINKIYGIQDEKIDPNEIRIRTLGNLMQSKDVQYLKTLFNDNEILTVLQQDFCTLYIINEGEDADQNGSFYPILLRLPDTDNWKQLYDLISSIKEIRTNDSRIQKLRDLILCNLIKSRQEPDHYKYIRFIRNPEIRLQIILEEMHCWPDEFCIDIIKGEHSLCESDNKVSNLLDWKKKIELYIKMKDIFDDMNWFEIHQFCENNNEDALNRILQIYNIDILVNYLDVHQVDEIALQNISADYLICVFQQHYCETKIEALLEKLPQQHFVAICKILLKSVKNLEHLAFILDCLKRKTTAEEPNIQNMQVSLKIMTYFTPEEQQQYLCLLGDPLNILEALLMNTKLEKLGQILEGIQTYIKIIEDDESVISVEKIDELLRTYAEKSVDFKIIMRTSSNSQTSESKIMQSIDSLCLEEKVFDMPEKVPTKEE</sequence>
<organism evidence="1 2">
    <name type="scientific">Oryctes borbonicus</name>
    <dbReference type="NCBI Taxonomy" id="1629725"/>
    <lineage>
        <taxon>Eukaryota</taxon>
        <taxon>Metazoa</taxon>
        <taxon>Ecdysozoa</taxon>
        <taxon>Arthropoda</taxon>
        <taxon>Hexapoda</taxon>
        <taxon>Insecta</taxon>
        <taxon>Pterygota</taxon>
        <taxon>Neoptera</taxon>
        <taxon>Endopterygota</taxon>
        <taxon>Coleoptera</taxon>
        <taxon>Polyphaga</taxon>
        <taxon>Scarabaeiformia</taxon>
        <taxon>Scarabaeidae</taxon>
        <taxon>Dynastinae</taxon>
        <taxon>Oryctes</taxon>
    </lineage>
</organism>
<proteinExistence type="predicted"/>
<dbReference type="GO" id="GO:0000724">
    <property type="term" value="P:double-strand break repair via homologous recombination"/>
    <property type="evidence" value="ECO:0007669"/>
    <property type="project" value="InterPro"/>
</dbReference>
<evidence type="ECO:0000313" key="1">
    <source>
        <dbReference type="EMBL" id="KRT81271.1"/>
    </source>
</evidence>
<dbReference type="EMBL" id="LJIG01016215">
    <property type="protein sequence ID" value="KRT81271.1"/>
    <property type="molecule type" value="Genomic_DNA"/>
</dbReference>
<protein>
    <submittedName>
        <fullName evidence="1">Uncharacterized protein</fullName>
    </submittedName>
</protein>
<evidence type="ECO:0000313" key="2">
    <source>
        <dbReference type="Proteomes" id="UP000051574"/>
    </source>
</evidence>
<dbReference type="GO" id="GO:0030496">
    <property type="term" value="C:midbody"/>
    <property type="evidence" value="ECO:0007669"/>
    <property type="project" value="TreeGrafter"/>
</dbReference>
<feature type="non-terminal residue" evidence="1">
    <location>
        <position position="576"/>
    </location>
</feature>
<dbReference type="OrthoDB" id="1936617at2759"/>
<dbReference type="GO" id="GO:0000281">
    <property type="term" value="P:mitotic cytokinesis"/>
    <property type="evidence" value="ECO:0007669"/>
    <property type="project" value="InterPro"/>
</dbReference>
<keyword evidence="2" id="KW-1185">Reference proteome</keyword>
<dbReference type="GO" id="GO:0032266">
    <property type="term" value="F:phosphatidylinositol-3-phosphate binding"/>
    <property type="evidence" value="ECO:0007669"/>
    <property type="project" value="InterPro"/>
</dbReference>
<dbReference type="PANTHER" id="PTHR46591:SF1">
    <property type="entry name" value="ZINC FINGER FYVE DOMAIN-CONTAINING PROTEIN 26"/>
    <property type="match status" value="1"/>
</dbReference>
<comment type="caution">
    <text evidence="1">The sequence shown here is derived from an EMBL/GenBank/DDBJ whole genome shotgun (WGS) entry which is preliminary data.</text>
</comment>